<feature type="region of interest" description="Disordered" evidence="2">
    <location>
        <begin position="258"/>
        <end position="291"/>
    </location>
</feature>
<dbReference type="Gene3D" id="3.30.2350.10">
    <property type="entry name" value="Pseudouridine synthase"/>
    <property type="match status" value="1"/>
</dbReference>
<dbReference type="InterPro" id="IPR020103">
    <property type="entry name" value="PsdUridine_synth_cat_dom_sf"/>
</dbReference>
<dbReference type="SUPFAM" id="SSF55120">
    <property type="entry name" value="Pseudouridine synthase"/>
    <property type="match status" value="1"/>
</dbReference>
<comment type="catalytic activity">
    <reaction evidence="1">
        <text>a uridine in RNA = a pseudouridine in RNA</text>
        <dbReference type="Rhea" id="RHEA:48348"/>
        <dbReference type="Rhea" id="RHEA-COMP:12068"/>
        <dbReference type="Rhea" id="RHEA-COMP:12069"/>
        <dbReference type="ChEBI" id="CHEBI:65314"/>
        <dbReference type="ChEBI" id="CHEBI:65315"/>
    </reaction>
</comment>
<keyword evidence="5" id="KW-1185">Reference proteome</keyword>
<evidence type="ECO:0000259" key="3">
    <source>
        <dbReference type="Pfam" id="PF00849"/>
    </source>
</evidence>
<protein>
    <recommendedName>
        <fullName evidence="3">Pseudouridine synthase RsuA/RluA-like domain-containing protein</fullName>
    </recommendedName>
</protein>
<dbReference type="CDD" id="cd02869">
    <property type="entry name" value="PseudoU_synth_RluA_like"/>
    <property type="match status" value="1"/>
</dbReference>
<dbReference type="GO" id="GO:0003723">
    <property type="term" value="F:RNA binding"/>
    <property type="evidence" value="ECO:0007669"/>
    <property type="project" value="InterPro"/>
</dbReference>
<dbReference type="GO" id="GO:0009982">
    <property type="term" value="F:pseudouridine synthase activity"/>
    <property type="evidence" value="ECO:0007669"/>
    <property type="project" value="InterPro"/>
</dbReference>
<comment type="caution">
    <text evidence="4">The sequence shown here is derived from an EMBL/GenBank/DDBJ whole genome shotgun (WGS) entry which is preliminary data.</text>
</comment>
<name>A0A835WKG0_9CHLO</name>
<proteinExistence type="predicted"/>
<dbReference type="InterPro" id="IPR006145">
    <property type="entry name" value="PsdUridine_synth_RsuA/RluA"/>
</dbReference>
<dbReference type="Proteomes" id="UP000613740">
    <property type="component" value="Unassembled WGS sequence"/>
</dbReference>
<reference evidence="4" key="1">
    <citation type="journal article" date="2020" name="bioRxiv">
        <title>Comparative genomics of Chlamydomonas.</title>
        <authorList>
            <person name="Craig R.J."/>
            <person name="Hasan A.R."/>
            <person name="Ness R.W."/>
            <person name="Keightley P.D."/>
        </authorList>
    </citation>
    <scope>NUCLEOTIDE SEQUENCE</scope>
    <source>
        <strain evidence="4">CCAP 11/173</strain>
    </source>
</reference>
<dbReference type="PANTHER" id="PTHR21600:SF52">
    <property type="entry name" value="PSEUDOURIDINE SYNTHASE RSUA_RLUA-LIKE DOMAIN-CONTAINING PROTEIN"/>
    <property type="match status" value="1"/>
</dbReference>
<evidence type="ECO:0000313" key="4">
    <source>
        <dbReference type="EMBL" id="KAG2449338.1"/>
    </source>
</evidence>
<dbReference type="Pfam" id="PF00849">
    <property type="entry name" value="PseudoU_synth_2"/>
    <property type="match status" value="1"/>
</dbReference>
<evidence type="ECO:0000313" key="5">
    <source>
        <dbReference type="Proteomes" id="UP000613740"/>
    </source>
</evidence>
<dbReference type="InterPro" id="IPR006224">
    <property type="entry name" value="PsdUridine_synth_RluA-like_CS"/>
</dbReference>
<organism evidence="4 5">
    <name type="scientific">Chlamydomonas schloesseri</name>
    <dbReference type="NCBI Taxonomy" id="2026947"/>
    <lineage>
        <taxon>Eukaryota</taxon>
        <taxon>Viridiplantae</taxon>
        <taxon>Chlorophyta</taxon>
        <taxon>core chlorophytes</taxon>
        <taxon>Chlorophyceae</taxon>
        <taxon>CS clade</taxon>
        <taxon>Chlamydomonadales</taxon>
        <taxon>Chlamydomonadaceae</taxon>
        <taxon>Chlamydomonas</taxon>
    </lineage>
</organism>
<evidence type="ECO:0000256" key="1">
    <source>
        <dbReference type="ARBA" id="ARBA00000073"/>
    </source>
</evidence>
<dbReference type="AlphaFoldDB" id="A0A835WKG0"/>
<feature type="compositionally biased region" description="Low complexity" evidence="2">
    <location>
        <begin position="270"/>
        <end position="284"/>
    </location>
</feature>
<dbReference type="OrthoDB" id="424794at2759"/>
<feature type="domain" description="Pseudouridine synthase RsuA/RluA-like" evidence="3">
    <location>
        <begin position="103"/>
        <end position="316"/>
    </location>
</feature>
<dbReference type="PROSITE" id="PS01129">
    <property type="entry name" value="PSI_RLU"/>
    <property type="match status" value="1"/>
</dbReference>
<dbReference type="GO" id="GO:0000455">
    <property type="term" value="P:enzyme-directed rRNA pseudouridine synthesis"/>
    <property type="evidence" value="ECO:0007669"/>
    <property type="project" value="TreeGrafter"/>
</dbReference>
<evidence type="ECO:0000256" key="2">
    <source>
        <dbReference type="SAM" id="MobiDB-lite"/>
    </source>
</evidence>
<accession>A0A835WKG0</accession>
<sequence length="389" mass="42366">MDEGGVSLVAVTEHILTEHTGGEHADGGRARALELLQIGAVYVGFPQKGLDHINWVRSTELPVAVTAAHVEPGTYVRVHPAPKRYPACYCKDWPARVLHSDADYVVVNKPPGLPCMRHESNAAEELAACVGRALGLEGLEVCHRLDQWTTGVVVLSRHKAANKEFKRSLQDREAGLIKTYKALTYSPVPLGPLEHHMYDGPFNEGAPVLGGGNLRPRGPRLLSTTPHARWRACKLEVTQCVEHTGALDWHRRCYPPHQPDRALPDAPGPAFDAGSDTGSGAAGSPTPEAPPVRRLYESTIDLHTGRTHQIRAQLAAVGCPLVGDVMYSPIQNLLVDESGVVGDPALVAQIEELPNLETHIGLHAWRLTWRGLTFTAPPDWELQPLQPQV</sequence>
<gene>
    <name evidence="4" type="ORF">HYH02_005493</name>
</gene>
<dbReference type="InterPro" id="IPR050188">
    <property type="entry name" value="RluA_PseudoU_synthase"/>
</dbReference>
<dbReference type="PANTHER" id="PTHR21600">
    <property type="entry name" value="MITOCHONDRIAL RNA PSEUDOURIDINE SYNTHASE"/>
    <property type="match status" value="1"/>
</dbReference>
<dbReference type="EMBL" id="JAEHOD010000014">
    <property type="protein sequence ID" value="KAG2449338.1"/>
    <property type="molecule type" value="Genomic_DNA"/>
</dbReference>